<accession>A0ABS5DSH1</accession>
<evidence type="ECO:0000259" key="1">
    <source>
        <dbReference type="Pfam" id="PF12245"/>
    </source>
</evidence>
<dbReference type="InterPro" id="IPR022038">
    <property type="entry name" value="Ig-like_bact"/>
</dbReference>
<organism evidence="2 3">
    <name type="scientific">Ideonella paludis</name>
    <dbReference type="NCBI Taxonomy" id="1233411"/>
    <lineage>
        <taxon>Bacteria</taxon>
        <taxon>Pseudomonadati</taxon>
        <taxon>Pseudomonadota</taxon>
        <taxon>Betaproteobacteria</taxon>
        <taxon>Burkholderiales</taxon>
        <taxon>Sphaerotilaceae</taxon>
        <taxon>Ideonella</taxon>
    </lineage>
</organism>
<dbReference type="RefSeq" id="WP_210805476.1">
    <property type="nucleotide sequence ID" value="NZ_JAGQDG010000001.1"/>
</dbReference>
<dbReference type="Pfam" id="PF12245">
    <property type="entry name" value="Big_3_2"/>
    <property type="match status" value="1"/>
</dbReference>
<sequence length="312" mass="32754">MNVADTVRAALLGALWGSVGAAWAAGLQVARVTPSSVVDATPPAVTQLSVTGRLDLDQPLQQVRIKLSAQDDVSGLQGVWLSFKSPSGVSQVRVQADVAAQGLVARDVALSLGMGSGQNGQSVMPWAQAGRWSLAELTVHDMAGNTRVYGPAEIAAAGWDAQFSVVNPHVDLRPPVLDRGEILTPVLSLADRIPGTTLPPLVRVRLDVSDQGNTALSGLQQATLQLCRVGSACATNDTLELRYQSSVTGQGRSSVLMSGLMDPVSQRLGDYAISSLTLYDHAGNSTWMATKAQGGKTNFLKFFPSVTVTILP</sequence>
<keyword evidence="3" id="KW-1185">Reference proteome</keyword>
<evidence type="ECO:0000313" key="3">
    <source>
        <dbReference type="Proteomes" id="UP000672097"/>
    </source>
</evidence>
<feature type="domain" description="Ig-like" evidence="1">
    <location>
        <begin position="45"/>
        <end position="148"/>
    </location>
</feature>
<reference evidence="2 3" key="1">
    <citation type="submission" date="2021-04" db="EMBL/GenBank/DDBJ databases">
        <title>The genome sequence of type strain Ideonella paludis KCTC 32238.</title>
        <authorList>
            <person name="Liu Y."/>
        </authorList>
    </citation>
    <scope>NUCLEOTIDE SEQUENCE [LARGE SCALE GENOMIC DNA]</scope>
    <source>
        <strain evidence="2 3">KCTC 32238</strain>
    </source>
</reference>
<proteinExistence type="predicted"/>
<gene>
    <name evidence="2" type="ORF">KAK11_01600</name>
</gene>
<protein>
    <submittedName>
        <fullName evidence="2">Ig-like domain repeat protein</fullName>
    </submittedName>
</protein>
<comment type="caution">
    <text evidence="2">The sequence shown here is derived from an EMBL/GenBank/DDBJ whole genome shotgun (WGS) entry which is preliminary data.</text>
</comment>
<name>A0ABS5DSH1_9BURK</name>
<evidence type="ECO:0000313" key="2">
    <source>
        <dbReference type="EMBL" id="MBQ0934004.1"/>
    </source>
</evidence>
<dbReference type="Proteomes" id="UP000672097">
    <property type="component" value="Unassembled WGS sequence"/>
</dbReference>
<dbReference type="EMBL" id="JAGQDG010000001">
    <property type="protein sequence ID" value="MBQ0934004.1"/>
    <property type="molecule type" value="Genomic_DNA"/>
</dbReference>